<dbReference type="PANTHER" id="PTHR46033:SF8">
    <property type="entry name" value="PROTEIN MAINTENANCE OF MERISTEMS-LIKE"/>
    <property type="match status" value="1"/>
</dbReference>
<organism evidence="2">
    <name type="scientific">Zea mays</name>
    <name type="common">Maize</name>
    <dbReference type="NCBI Taxonomy" id="4577"/>
    <lineage>
        <taxon>Eukaryota</taxon>
        <taxon>Viridiplantae</taxon>
        <taxon>Streptophyta</taxon>
        <taxon>Embryophyta</taxon>
        <taxon>Tracheophyta</taxon>
        <taxon>Spermatophyta</taxon>
        <taxon>Magnoliopsida</taxon>
        <taxon>Liliopsida</taxon>
        <taxon>Poales</taxon>
        <taxon>Poaceae</taxon>
        <taxon>PACMAD clade</taxon>
        <taxon>Panicoideae</taxon>
        <taxon>Andropogonodae</taxon>
        <taxon>Andropogoneae</taxon>
        <taxon>Tripsacinae</taxon>
        <taxon>Zea</taxon>
    </lineage>
</organism>
<dbReference type="Gramene" id="Zm00001eb099520_T003">
    <property type="protein sequence ID" value="Zm00001eb099520_P003"/>
    <property type="gene ID" value="Zm00001eb099520"/>
</dbReference>
<keyword evidence="4" id="KW-1185">Reference proteome</keyword>
<dbReference type="RefSeq" id="XP_020403404.1">
    <property type="nucleotide sequence ID" value="XM_020547815.3"/>
</dbReference>
<dbReference type="PANTHER" id="PTHR46033">
    <property type="entry name" value="PROTEIN MAIN-LIKE 2"/>
    <property type="match status" value="1"/>
</dbReference>
<evidence type="ECO:0000259" key="1">
    <source>
        <dbReference type="Pfam" id="PF10536"/>
    </source>
</evidence>
<reference evidence="4" key="2">
    <citation type="submission" date="2015-12" db="EMBL/GenBank/DDBJ databases">
        <title>Update maize B73 reference genome by single molecule sequencing technologies.</title>
        <authorList>
            <consortium name="Maize Genome Sequencing Project"/>
            <person name="Ware D."/>
        </authorList>
    </citation>
    <scope>NUCLEOTIDE SEQUENCE [LARGE SCALE GENOMIC DNA]</scope>
    <source>
        <strain evidence="4">cv. B73</strain>
    </source>
</reference>
<dbReference type="InterPro" id="IPR019557">
    <property type="entry name" value="AminoTfrase-like_pln_mobile"/>
</dbReference>
<evidence type="ECO:0000313" key="2">
    <source>
        <dbReference type="EMBL" id="ACN25217.1"/>
    </source>
</evidence>
<dbReference type="RefSeq" id="XP_008668208.1">
    <property type="nucleotide sequence ID" value="XM_008669986.3"/>
</dbReference>
<dbReference type="RefSeq" id="NP_001159145.1">
    <property type="nucleotide sequence ID" value="NM_001165673.1"/>
</dbReference>
<reference evidence="2" key="1">
    <citation type="journal article" date="2009" name="PLoS Genet.">
        <title>Sequencing, mapping, and analysis of 27,455 maize full-length cDNAs.</title>
        <authorList>
            <person name="Soderlund C."/>
            <person name="Descour A."/>
            <person name="Kudrna D."/>
            <person name="Bomhoff M."/>
            <person name="Boyd L."/>
            <person name="Currie J."/>
            <person name="Angelova A."/>
            <person name="Collura K."/>
            <person name="Wissotski M."/>
            <person name="Ashley E."/>
            <person name="Morrow D."/>
            <person name="Fernandes J."/>
            <person name="Walbot V."/>
            <person name="Yu Y."/>
        </authorList>
    </citation>
    <scope>NUCLEOTIDE SEQUENCE</scope>
    <source>
        <strain evidence="2">B73</strain>
    </source>
</reference>
<dbReference type="KEGG" id="zma:100304227"/>
<protein>
    <recommendedName>
        <fullName evidence="1">Aminotransferase-like plant mobile domain-containing protein</fullName>
    </recommendedName>
</protein>
<gene>
    <name evidence="3" type="primary">LOC100304227</name>
</gene>
<dbReference type="Proteomes" id="UP000007305">
    <property type="component" value="Chromosome 2"/>
</dbReference>
<dbReference type="InterPro" id="IPR044824">
    <property type="entry name" value="MAIN-like"/>
</dbReference>
<dbReference type="EnsemblPlants" id="Zm00001eb099520_T003">
    <property type="protein sequence ID" value="Zm00001eb099520_P003"/>
    <property type="gene ID" value="Zm00001eb099520"/>
</dbReference>
<feature type="domain" description="Aminotransferase-like plant mobile" evidence="1">
    <location>
        <begin position="192"/>
        <end position="551"/>
    </location>
</feature>
<proteinExistence type="evidence at protein level"/>
<dbReference type="Pfam" id="PF10536">
    <property type="entry name" value="PMD"/>
    <property type="match status" value="1"/>
</dbReference>
<dbReference type="OrthoDB" id="593744at2759"/>
<evidence type="ECO:0000313" key="4">
    <source>
        <dbReference type="Proteomes" id="UP000007305"/>
    </source>
</evidence>
<dbReference type="ExpressionAtlas" id="C0HDW4">
    <property type="expression patterns" value="baseline and differential"/>
</dbReference>
<name>C0HDW4_MAIZE</name>
<evidence type="ECO:0000313" key="3">
    <source>
        <dbReference type="EnsemblPlants" id="Zm00001eb099520_P003"/>
    </source>
</evidence>
<keyword evidence="5" id="KW-1267">Proteomics identification</keyword>
<reference evidence="3" key="3">
    <citation type="submission" date="2019-07" db="EMBL/GenBank/DDBJ databases">
        <authorList>
            <person name="Seetharam A."/>
            <person name="Woodhouse M."/>
            <person name="Cannon E."/>
        </authorList>
    </citation>
    <scope>NUCLEOTIDE SEQUENCE [LARGE SCALE GENOMIC DNA]</scope>
    <source>
        <strain evidence="3">cv. B73</strain>
    </source>
</reference>
<evidence type="ECO:0007829" key="5">
    <source>
        <dbReference type="PeptideAtlas" id="C0HDW4"/>
    </source>
</evidence>
<dbReference type="GO" id="GO:0010073">
    <property type="term" value="P:meristem maintenance"/>
    <property type="evidence" value="ECO:0007669"/>
    <property type="project" value="InterPro"/>
</dbReference>
<sequence length="701" mass="79749">MEPPRKNKSSGMQVKEEVKLEDGNDLLVKRRRTELPGSIVQLQQKIEVFDMENKVPDGLSVEDSTGKDPMDVLTRYAAQNSGQGNSCSNEPAISRLTKICKAIGWKEPSYDFEEQGPPHNRMTTQFHLLDPHYDEHHRGRLIAEGQVLPVLRSRTHDRFLDMRYDDRYTPLLERAGLDVVSFQVRRGLPTINIAAITALVDRWRPETHTFHLPCGEMTVTLRDSQKQLGLSIRGRPVTGQAAPGGWRQRVEAFLGREVPTDTPGSHTSGVSLAWLRQSFGECPAAADDQTVSYYCRAWVLHLFGSVLFPDATGDSASWMFLPCLTDWDMAGGYSWASAVLSFLYRQLCEACRRTAKNASLGGCVYLLQLWMWSHLPVGRPIEFAPRPWFDVVGLRLRPTAAYRWDQVQAPFARHQRAYVEYSNELDALTPSMVSWQPYDEPPLPHIQLSSACTTDEDIYLLRCPLICFYAVEYHLPHRVARQFGLRQEFPVEPFSTSVELHKFDRQKQKKITDFEAHHQVYIDEWDQMHDLLYQSDQSHTNYNFREYISWYVGVTRCKLKGQWTSADYAELESSDDEDTSYDLVTRHGTHVEAAPILDRVGNSMMQSVVDIEHFSKTTSDDRTLAFLSRLSRRLRCAAARCGCRISAVVNIQHTLQHHGDTSLGLGAITVAQGSSRTTRDAFASHKEDEDDIKIPLDKIGP</sequence>
<dbReference type="EMBL" id="BT060520">
    <property type="protein sequence ID" value="ACN25217.1"/>
    <property type="molecule type" value="mRNA"/>
</dbReference>
<dbReference type="GeneID" id="100304227"/>
<accession>C0HDW4</accession>
<reference evidence="3" key="4">
    <citation type="submission" date="2021-05" db="UniProtKB">
        <authorList>
            <consortium name="EnsemblPlants"/>
        </authorList>
    </citation>
    <scope>IDENTIFICATION</scope>
    <source>
        <strain evidence="3">cv. B73</strain>
    </source>
</reference>
<dbReference type="AlphaFoldDB" id="C0HDW4"/>
<dbReference type="RefSeq" id="XP_020403405.1">
    <property type="nucleotide sequence ID" value="XM_020547816.3"/>
</dbReference>